<evidence type="ECO:0000256" key="2">
    <source>
        <dbReference type="SAM" id="Phobius"/>
    </source>
</evidence>
<feature type="compositionally biased region" description="Basic and acidic residues" evidence="1">
    <location>
        <begin position="213"/>
        <end position="229"/>
    </location>
</feature>
<feature type="chain" id="PRO_5038532089" evidence="3">
    <location>
        <begin position="17"/>
        <end position="229"/>
    </location>
</feature>
<keyword evidence="3" id="KW-0732">Signal</keyword>
<name>A0A1U9R4L7_STRNV</name>
<protein>
    <submittedName>
        <fullName evidence="4">Uncharacterized protein</fullName>
    </submittedName>
</protein>
<dbReference type="EMBL" id="CP018047">
    <property type="protein sequence ID" value="AQU70855.1"/>
    <property type="molecule type" value="Genomic_DNA"/>
</dbReference>
<feature type="region of interest" description="Disordered" evidence="1">
    <location>
        <begin position="207"/>
        <end position="229"/>
    </location>
</feature>
<organism evidence="4 5">
    <name type="scientific">Streptomyces niveus</name>
    <name type="common">Streptomyces spheroides</name>
    <dbReference type="NCBI Taxonomy" id="193462"/>
    <lineage>
        <taxon>Bacteria</taxon>
        <taxon>Bacillati</taxon>
        <taxon>Actinomycetota</taxon>
        <taxon>Actinomycetes</taxon>
        <taxon>Kitasatosporales</taxon>
        <taxon>Streptomycetaceae</taxon>
        <taxon>Streptomyces</taxon>
    </lineage>
</organism>
<accession>A0A1U9R4L7</accession>
<proteinExistence type="predicted"/>
<dbReference type="AlphaFoldDB" id="A0A1U9R4L7"/>
<gene>
    <name evidence="4" type="ORF">BBN63_12235</name>
</gene>
<keyword evidence="2" id="KW-0472">Membrane</keyword>
<feature type="signal peptide" evidence="3">
    <location>
        <begin position="1"/>
        <end position="16"/>
    </location>
</feature>
<feature type="region of interest" description="Disordered" evidence="1">
    <location>
        <begin position="51"/>
        <end position="71"/>
    </location>
</feature>
<evidence type="ECO:0000313" key="5">
    <source>
        <dbReference type="Proteomes" id="UP000189677"/>
    </source>
</evidence>
<dbReference type="Proteomes" id="UP000189677">
    <property type="component" value="Chromosome"/>
</dbReference>
<evidence type="ECO:0000313" key="4">
    <source>
        <dbReference type="EMBL" id="AQU70855.1"/>
    </source>
</evidence>
<evidence type="ECO:0000256" key="3">
    <source>
        <dbReference type="SAM" id="SignalP"/>
    </source>
</evidence>
<keyword evidence="2" id="KW-0812">Transmembrane</keyword>
<keyword evidence="5" id="KW-1185">Reference proteome</keyword>
<reference evidence="4 5" key="1">
    <citation type="submission" date="2016-11" db="EMBL/GenBank/DDBJ databases">
        <title>Complete genome sequence of Streptomyces niveus SCSIO 3406.</title>
        <authorList>
            <person name="Zhu Q."/>
            <person name="Cheng W."/>
            <person name="Song Y."/>
            <person name="Li Q."/>
            <person name="Ju J."/>
        </authorList>
    </citation>
    <scope>NUCLEOTIDE SEQUENCE [LARGE SCALE GENOMIC DNA]</scope>
    <source>
        <strain evidence="4 5">SCSIO 3406</strain>
    </source>
</reference>
<dbReference type="KEGG" id="snw:BBN63_12235"/>
<feature type="region of interest" description="Disordered" evidence="1">
    <location>
        <begin position="146"/>
        <end position="176"/>
    </location>
</feature>
<evidence type="ECO:0000256" key="1">
    <source>
        <dbReference type="SAM" id="MobiDB-lite"/>
    </source>
</evidence>
<sequence>MAVTALTWVFAPSAVAGGPTSVLITSPESAETASLYHSDAEYEALSKQLGGEEMGALPEGRKKRPGSLDSAMGSRQINVTWMIHDAQPWRLDQVYPSADTSEIWIHTSVVMRGTETGVWHRAEEPAALRALLKKIGVMGEKTVEGAGAAVPPASETEGTESTEETRERDEAAGVSSGGTDGWWWAIPALGAGVVLGLVLRPLAGRLPRPPFRRGGERPEAGPRRQLLDV</sequence>
<feature type="transmembrane region" description="Helical" evidence="2">
    <location>
        <begin position="182"/>
        <end position="203"/>
    </location>
</feature>
<keyword evidence="2" id="KW-1133">Transmembrane helix</keyword>